<proteinExistence type="inferred from homology"/>
<dbReference type="AlphaFoldDB" id="A0A0E9NLC5"/>
<keyword evidence="8" id="KW-0732">Signal</keyword>
<protein>
    <recommendedName>
        <fullName evidence="11">Cytochrome P450</fullName>
    </recommendedName>
</protein>
<reference evidence="9 10" key="3">
    <citation type="journal article" date="2015" name="Genome Announc.">
        <title>Draft Genome Sequence of the Archiascomycetous Yeast Saitoella complicata.</title>
        <authorList>
            <person name="Yamauchi K."/>
            <person name="Kondo S."/>
            <person name="Hamamoto M."/>
            <person name="Takahashi Y."/>
            <person name="Ogura Y."/>
            <person name="Hayashi T."/>
            <person name="Nishida H."/>
        </authorList>
    </citation>
    <scope>NUCLEOTIDE SEQUENCE [LARGE SCALE GENOMIC DNA]</scope>
    <source>
        <strain evidence="9 10">NRRL Y-17804</strain>
    </source>
</reference>
<keyword evidence="3 7" id="KW-0560">Oxidoreductase</keyword>
<reference evidence="9 10" key="1">
    <citation type="journal article" date="2011" name="J. Gen. Appl. Microbiol.">
        <title>Draft genome sequencing of the enigmatic yeast Saitoella complicata.</title>
        <authorList>
            <person name="Nishida H."/>
            <person name="Hamamoto M."/>
            <person name="Sugiyama J."/>
        </authorList>
    </citation>
    <scope>NUCLEOTIDE SEQUENCE [LARGE SCALE GENOMIC DNA]</scope>
    <source>
        <strain evidence="9 10">NRRL Y-17804</strain>
    </source>
</reference>
<evidence type="ECO:0000256" key="6">
    <source>
        <dbReference type="PIRSR" id="PIRSR602401-1"/>
    </source>
</evidence>
<keyword evidence="2 6" id="KW-0479">Metal-binding</keyword>
<organism evidence="9 10">
    <name type="scientific">Saitoella complicata (strain BCRC 22490 / CBS 7301 / JCM 7358 / NBRC 10748 / NRRL Y-17804)</name>
    <dbReference type="NCBI Taxonomy" id="698492"/>
    <lineage>
        <taxon>Eukaryota</taxon>
        <taxon>Fungi</taxon>
        <taxon>Dikarya</taxon>
        <taxon>Ascomycota</taxon>
        <taxon>Taphrinomycotina</taxon>
        <taxon>Taphrinomycotina incertae sedis</taxon>
        <taxon>Saitoella</taxon>
    </lineage>
</organism>
<reference evidence="9 10" key="2">
    <citation type="journal article" date="2014" name="J. Gen. Appl. Microbiol.">
        <title>The early diverging ascomycetous budding yeast Saitoella complicata has three histone deacetylases belonging to the Clr6, Hos2, and Rpd3 lineages.</title>
        <authorList>
            <person name="Nishida H."/>
            <person name="Matsumoto T."/>
            <person name="Kondo S."/>
            <person name="Hamamoto M."/>
            <person name="Yoshikawa H."/>
        </authorList>
    </citation>
    <scope>NUCLEOTIDE SEQUENCE [LARGE SCALE GENOMIC DNA]</scope>
    <source>
        <strain evidence="9 10">NRRL Y-17804</strain>
    </source>
</reference>
<evidence type="ECO:0000256" key="1">
    <source>
        <dbReference type="ARBA" id="ARBA00010617"/>
    </source>
</evidence>
<dbReference type="PROSITE" id="PS00086">
    <property type="entry name" value="CYTOCHROME_P450"/>
    <property type="match status" value="1"/>
</dbReference>
<evidence type="ECO:0000256" key="2">
    <source>
        <dbReference type="ARBA" id="ARBA00022723"/>
    </source>
</evidence>
<dbReference type="SUPFAM" id="SSF48264">
    <property type="entry name" value="Cytochrome P450"/>
    <property type="match status" value="1"/>
</dbReference>
<dbReference type="PANTHER" id="PTHR46300:SF2">
    <property type="entry name" value="CYTOCHROME P450 MONOOXYGENASE ALNH-RELATED"/>
    <property type="match status" value="1"/>
</dbReference>
<dbReference type="InterPro" id="IPR002401">
    <property type="entry name" value="Cyt_P450_E_grp-I"/>
</dbReference>
<dbReference type="Proteomes" id="UP000033140">
    <property type="component" value="Unassembled WGS sequence"/>
</dbReference>
<keyword evidence="4 6" id="KW-0408">Iron</keyword>
<dbReference type="STRING" id="698492.A0A0E9NLC5"/>
<name>A0A0E9NLC5_SAICN</name>
<dbReference type="PRINTS" id="PR00385">
    <property type="entry name" value="P450"/>
</dbReference>
<comment type="cofactor">
    <cofactor evidence="6">
        <name>heme</name>
        <dbReference type="ChEBI" id="CHEBI:30413"/>
    </cofactor>
</comment>
<dbReference type="InterPro" id="IPR001128">
    <property type="entry name" value="Cyt_P450"/>
</dbReference>
<evidence type="ECO:0000313" key="10">
    <source>
        <dbReference type="Proteomes" id="UP000033140"/>
    </source>
</evidence>
<dbReference type="InterPro" id="IPR050364">
    <property type="entry name" value="Cytochrome_P450_fung"/>
</dbReference>
<sequence length="525" mass="59288">MSVLTSLIILLVTVGSSAYLLLRPRKRSGLPPGPPGHWLWANTFDLRGQDPWLKLESIAREYGPITHLRIGTRDYVWLNDGVAVKELLDKKSAIYSDRPHFPLAGVLARGSLRLLLMPYGDRWRTCRKLAHNQLTDVKATSYQSIQLLESAVLLRDFLSDPENFRQHLRRYTFSVIMQIVYGVRIEDWQHWALQESFAVNHDFIQLLVPGRWAVETYPFLSHLPTFLQPWREVGRKQHERERKLWLRLWEEQGLAEEAGIAPECFAKGLRQAMNVGNAKGVEEHVDDLQAAFLCGSMIGAGSDTTSMQLASIILAMLKYPECQKKAQQELDSVVGSGRLPIFDDAPNLPYVRALIRESQRWQPVTVAGLPHQNTKDDTYMGYRIPKGTIVTPNHWAIHMDPTRYPAPRTFNPDRFLGDTTTEAESAASANPSDRAHYGFGAGRRICVGIHVAQRSLFITVSRLLWAFEFREIEGKEVDETAYEQGANHGPKPFECDIRVREGRRGVIEKAVEGVVGASDSSAAGQ</sequence>
<evidence type="ECO:0000256" key="4">
    <source>
        <dbReference type="ARBA" id="ARBA00023004"/>
    </source>
</evidence>
<dbReference type="Gene3D" id="1.10.630.10">
    <property type="entry name" value="Cytochrome P450"/>
    <property type="match status" value="1"/>
</dbReference>
<keyword evidence="5 7" id="KW-0503">Monooxygenase</keyword>
<dbReference type="PANTHER" id="PTHR46300">
    <property type="entry name" value="P450, PUTATIVE (EUROFUNG)-RELATED-RELATED"/>
    <property type="match status" value="1"/>
</dbReference>
<dbReference type="Pfam" id="PF00067">
    <property type="entry name" value="p450"/>
    <property type="match status" value="1"/>
</dbReference>
<dbReference type="InterPro" id="IPR017972">
    <property type="entry name" value="Cyt_P450_CS"/>
</dbReference>
<evidence type="ECO:0000256" key="3">
    <source>
        <dbReference type="ARBA" id="ARBA00023002"/>
    </source>
</evidence>
<keyword evidence="10" id="KW-1185">Reference proteome</keyword>
<dbReference type="InterPro" id="IPR036396">
    <property type="entry name" value="Cyt_P450_sf"/>
</dbReference>
<feature type="chain" id="PRO_5002430475" description="Cytochrome P450" evidence="8">
    <location>
        <begin position="19"/>
        <end position="525"/>
    </location>
</feature>
<dbReference type="PRINTS" id="PR00463">
    <property type="entry name" value="EP450I"/>
</dbReference>
<dbReference type="RefSeq" id="XP_019022847.1">
    <property type="nucleotide sequence ID" value="XM_019167837.1"/>
</dbReference>
<dbReference type="EMBL" id="BACD03000035">
    <property type="protein sequence ID" value="GAO50649.1"/>
    <property type="molecule type" value="Genomic_DNA"/>
</dbReference>
<dbReference type="GO" id="GO:0005506">
    <property type="term" value="F:iron ion binding"/>
    <property type="evidence" value="ECO:0007669"/>
    <property type="project" value="InterPro"/>
</dbReference>
<dbReference type="GO" id="GO:0020037">
    <property type="term" value="F:heme binding"/>
    <property type="evidence" value="ECO:0007669"/>
    <property type="project" value="InterPro"/>
</dbReference>
<dbReference type="GO" id="GO:0016705">
    <property type="term" value="F:oxidoreductase activity, acting on paired donors, with incorporation or reduction of molecular oxygen"/>
    <property type="evidence" value="ECO:0007669"/>
    <property type="project" value="InterPro"/>
</dbReference>
<evidence type="ECO:0000313" key="9">
    <source>
        <dbReference type="EMBL" id="GAO50649.1"/>
    </source>
</evidence>
<feature type="binding site" description="axial binding residue" evidence="6">
    <location>
        <position position="446"/>
    </location>
    <ligand>
        <name>heme</name>
        <dbReference type="ChEBI" id="CHEBI:30413"/>
    </ligand>
    <ligandPart>
        <name>Fe</name>
        <dbReference type="ChEBI" id="CHEBI:18248"/>
    </ligandPart>
</feature>
<evidence type="ECO:0008006" key="11">
    <source>
        <dbReference type="Google" id="ProtNLM"/>
    </source>
</evidence>
<feature type="signal peptide" evidence="8">
    <location>
        <begin position="1"/>
        <end position="18"/>
    </location>
</feature>
<evidence type="ECO:0000256" key="5">
    <source>
        <dbReference type="ARBA" id="ARBA00023033"/>
    </source>
</evidence>
<keyword evidence="6 7" id="KW-0349">Heme</keyword>
<dbReference type="OrthoDB" id="1103324at2759"/>
<comment type="similarity">
    <text evidence="1 7">Belongs to the cytochrome P450 family.</text>
</comment>
<accession>A0A0E9NLC5</accession>
<dbReference type="GO" id="GO:0004497">
    <property type="term" value="F:monooxygenase activity"/>
    <property type="evidence" value="ECO:0007669"/>
    <property type="project" value="UniProtKB-KW"/>
</dbReference>
<dbReference type="CDD" id="cd11065">
    <property type="entry name" value="CYP64-like"/>
    <property type="match status" value="1"/>
</dbReference>
<gene>
    <name evidence="9" type="ORF">G7K_4772-t1</name>
</gene>
<evidence type="ECO:0000256" key="7">
    <source>
        <dbReference type="RuleBase" id="RU000461"/>
    </source>
</evidence>
<comment type="caution">
    <text evidence="9">The sequence shown here is derived from an EMBL/GenBank/DDBJ whole genome shotgun (WGS) entry which is preliminary data.</text>
</comment>
<evidence type="ECO:0000256" key="8">
    <source>
        <dbReference type="SAM" id="SignalP"/>
    </source>
</evidence>